<protein>
    <recommendedName>
        <fullName evidence="10">Odorant receptor</fullName>
    </recommendedName>
</protein>
<accession>A0A154PSX7</accession>
<evidence type="ECO:0000313" key="12">
    <source>
        <dbReference type="Proteomes" id="UP000076502"/>
    </source>
</evidence>
<dbReference type="InterPro" id="IPR004117">
    <property type="entry name" value="7tm6_olfct_rcpt"/>
</dbReference>
<feature type="transmembrane region" description="Helical" evidence="10">
    <location>
        <begin position="313"/>
        <end position="336"/>
    </location>
</feature>
<keyword evidence="7 10" id="KW-0472">Membrane</keyword>
<keyword evidence="6 10" id="KW-1133">Transmembrane helix</keyword>
<dbReference type="GO" id="GO:0004984">
    <property type="term" value="F:olfactory receptor activity"/>
    <property type="evidence" value="ECO:0007669"/>
    <property type="project" value="InterPro"/>
</dbReference>
<evidence type="ECO:0000256" key="8">
    <source>
        <dbReference type="ARBA" id="ARBA00023170"/>
    </source>
</evidence>
<dbReference type="PANTHER" id="PTHR21137:SF35">
    <property type="entry name" value="ODORANT RECEPTOR 19A-RELATED"/>
    <property type="match status" value="1"/>
</dbReference>
<feature type="transmembrane region" description="Helical" evidence="10">
    <location>
        <begin position="30"/>
        <end position="48"/>
    </location>
</feature>
<dbReference type="GO" id="GO:0005886">
    <property type="term" value="C:plasma membrane"/>
    <property type="evidence" value="ECO:0007669"/>
    <property type="project" value="UniProtKB-SubCell"/>
</dbReference>
<dbReference type="OrthoDB" id="8185860at2759"/>
<evidence type="ECO:0000256" key="4">
    <source>
        <dbReference type="ARBA" id="ARBA00022692"/>
    </source>
</evidence>
<dbReference type="AlphaFoldDB" id="A0A154PSX7"/>
<gene>
    <name evidence="11" type="ORF">WN55_07821</name>
</gene>
<sequence length="413" mass="46981">MKTPTNKDFDYAMTPIKVLSWPVGTWPLQTYNFVSGLRCAISIVLLFAKMCKDKITQYCPLQLLMLLIVNTEMYLDHSDPEKNLDALLFIACGILAIWKTLCFRVCCSGLVSNFTSALKDYNELLEQEKRTIVRQHAKMGRIACASVIFFSYLDSTIFTTIPMLAGEDEVAFSKSNVTQEDSLNYPIPSEVTLKFLQVPESLYVVIYITEYLFLLITSTGNLGGDSLFFGIMFHLCGQAEVLKVDFDRFVEGTENLSQRFNALVLRHQELLRLSEQLNETISLVMVIQLFLSCILICTTEGFQCILSLSNNNIVMTVKTFSVVTTLLIQLFAYSYIGEYMKNQFDTVGYRAYCSDWYNIPCDLSRDIIFVLMRSQNPVQLKAGSFFVVNMETYMGILKTSMSYLSVLRVMVTS</sequence>
<evidence type="ECO:0000256" key="6">
    <source>
        <dbReference type="ARBA" id="ARBA00022989"/>
    </source>
</evidence>
<evidence type="ECO:0000256" key="10">
    <source>
        <dbReference type="RuleBase" id="RU351113"/>
    </source>
</evidence>
<dbReference type="Proteomes" id="UP000076502">
    <property type="component" value="Unassembled WGS sequence"/>
</dbReference>
<dbReference type="PANTHER" id="PTHR21137">
    <property type="entry name" value="ODORANT RECEPTOR"/>
    <property type="match status" value="1"/>
</dbReference>
<dbReference type="GO" id="GO:0005549">
    <property type="term" value="F:odorant binding"/>
    <property type="evidence" value="ECO:0007669"/>
    <property type="project" value="InterPro"/>
</dbReference>
<evidence type="ECO:0000256" key="3">
    <source>
        <dbReference type="ARBA" id="ARBA00022606"/>
    </source>
</evidence>
<dbReference type="Pfam" id="PF02949">
    <property type="entry name" value="7tm_6"/>
    <property type="match status" value="1"/>
</dbReference>
<feature type="transmembrane region" description="Helical" evidence="10">
    <location>
        <begin position="202"/>
        <end position="222"/>
    </location>
</feature>
<feature type="transmembrane region" description="Helical" evidence="10">
    <location>
        <begin position="281"/>
        <end position="301"/>
    </location>
</feature>
<dbReference type="STRING" id="178035.A0A154PSX7"/>
<evidence type="ECO:0000256" key="7">
    <source>
        <dbReference type="ARBA" id="ARBA00023136"/>
    </source>
</evidence>
<keyword evidence="3 10" id="KW-0716">Sensory transduction</keyword>
<keyword evidence="8 10" id="KW-0675">Receptor</keyword>
<dbReference type="EMBL" id="KQ435180">
    <property type="protein sequence ID" value="KZC14973.1"/>
    <property type="molecule type" value="Genomic_DNA"/>
</dbReference>
<reference evidence="11 12" key="1">
    <citation type="submission" date="2015-07" db="EMBL/GenBank/DDBJ databases">
        <title>The genome of Dufourea novaeangliae.</title>
        <authorList>
            <person name="Pan H."/>
            <person name="Kapheim K."/>
        </authorList>
    </citation>
    <scope>NUCLEOTIDE SEQUENCE [LARGE SCALE GENOMIC DNA]</scope>
    <source>
        <strain evidence="11">0120121106</strain>
        <tissue evidence="11">Whole body</tissue>
    </source>
</reference>
<dbReference type="GO" id="GO:0007165">
    <property type="term" value="P:signal transduction"/>
    <property type="evidence" value="ECO:0007669"/>
    <property type="project" value="UniProtKB-KW"/>
</dbReference>
<comment type="subcellular location">
    <subcellularLocation>
        <location evidence="1 10">Cell membrane</location>
        <topology evidence="1 10">Multi-pass membrane protein</topology>
    </subcellularLocation>
</comment>
<keyword evidence="5 10" id="KW-0552">Olfaction</keyword>
<keyword evidence="4 10" id="KW-0812">Transmembrane</keyword>
<keyword evidence="2" id="KW-1003">Cell membrane</keyword>
<name>A0A154PSX7_DUFNO</name>
<comment type="similarity">
    <text evidence="10">Belongs to the insect chemoreceptor superfamily. Heteromeric odorant receptor channel (TC 1.A.69) family.</text>
</comment>
<feature type="transmembrane region" description="Helical" evidence="10">
    <location>
        <begin position="142"/>
        <end position="165"/>
    </location>
</feature>
<comment type="caution">
    <text evidence="10">Lacks conserved residue(s) required for the propagation of feature annotation.</text>
</comment>
<organism evidence="11 12">
    <name type="scientific">Dufourea novaeangliae</name>
    <name type="common">Sweat bee</name>
    <dbReference type="NCBI Taxonomy" id="178035"/>
    <lineage>
        <taxon>Eukaryota</taxon>
        <taxon>Metazoa</taxon>
        <taxon>Ecdysozoa</taxon>
        <taxon>Arthropoda</taxon>
        <taxon>Hexapoda</taxon>
        <taxon>Insecta</taxon>
        <taxon>Pterygota</taxon>
        <taxon>Neoptera</taxon>
        <taxon>Endopterygota</taxon>
        <taxon>Hymenoptera</taxon>
        <taxon>Apocrita</taxon>
        <taxon>Aculeata</taxon>
        <taxon>Apoidea</taxon>
        <taxon>Anthophila</taxon>
        <taxon>Halictidae</taxon>
        <taxon>Rophitinae</taxon>
        <taxon>Dufourea</taxon>
    </lineage>
</organism>
<keyword evidence="12" id="KW-1185">Reference proteome</keyword>
<proteinExistence type="inferred from homology"/>
<evidence type="ECO:0000256" key="5">
    <source>
        <dbReference type="ARBA" id="ARBA00022725"/>
    </source>
</evidence>
<evidence type="ECO:0000313" key="11">
    <source>
        <dbReference type="EMBL" id="KZC14973.1"/>
    </source>
</evidence>
<keyword evidence="9 10" id="KW-0807">Transducer</keyword>
<evidence type="ECO:0000256" key="2">
    <source>
        <dbReference type="ARBA" id="ARBA00022475"/>
    </source>
</evidence>
<evidence type="ECO:0000256" key="1">
    <source>
        <dbReference type="ARBA" id="ARBA00004651"/>
    </source>
</evidence>
<evidence type="ECO:0000256" key="9">
    <source>
        <dbReference type="ARBA" id="ARBA00023224"/>
    </source>
</evidence>